<evidence type="ECO:0000313" key="1">
    <source>
        <dbReference type="EMBL" id="CAG8454426.1"/>
    </source>
</evidence>
<dbReference type="PANTHER" id="PTHR14187:SF5">
    <property type="entry name" value="HEAT SHOCK 70 KDA PROTEIN 12A"/>
    <property type="match status" value="1"/>
</dbReference>
<dbReference type="Gene3D" id="3.90.640.10">
    <property type="entry name" value="Actin, Chain A, domain 4"/>
    <property type="match status" value="2"/>
</dbReference>
<dbReference type="SUPFAM" id="SSF53067">
    <property type="entry name" value="Actin-like ATPase domain"/>
    <property type="match status" value="2"/>
</dbReference>
<dbReference type="InterPro" id="IPR043129">
    <property type="entry name" value="ATPase_NBD"/>
</dbReference>
<dbReference type="EMBL" id="CAJVPZ010000133">
    <property type="protein sequence ID" value="CAG8454426.1"/>
    <property type="molecule type" value="Genomic_DNA"/>
</dbReference>
<name>A0A9N8VGR9_9GLOM</name>
<reference evidence="1" key="1">
    <citation type="submission" date="2021-06" db="EMBL/GenBank/DDBJ databases">
        <authorList>
            <person name="Kallberg Y."/>
            <person name="Tangrot J."/>
            <person name="Rosling A."/>
        </authorList>
    </citation>
    <scope>NUCLEOTIDE SEQUENCE</scope>
    <source>
        <strain evidence="1">IN212</strain>
    </source>
</reference>
<comment type="caution">
    <text evidence="1">The sequence shown here is derived from an EMBL/GenBank/DDBJ whole genome shotgun (WGS) entry which is preliminary data.</text>
</comment>
<evidence type="ECO:0000313" key="2">
    <source>
        <dbReference type="Proteomes" id="UP000789396"/>
    </source>
</evidence>
<dbReference type="Gene3D" id="3.30.420.40">
    <property type="match status" value="3"/>
</dbReference>
<protein>
    <submittedName>
        <fullName evidence="1">14226_t:CDS:1</fullName>
    </submittedName>
</protein>
<sequence>MSTQRREYEFSYIPEIPADIRVIVTNQSWPGVNGRFKTNTVLQYDDNYEEVIEWGVRALVPEISRRDRNRENLPRPIELFKFHLGNVPEFQKPKLPFDLPFERVIADYLRKMEFTEETKAIMRKCIHDAKLIDNSGTQNLQFTTEPAYLVVDCGGGTVDLTVRKLLNNNQLSETTERSGDFCGGTYVDKNFVKFLENKVGRYAISNLRDKDYREFHYMIHQFCEKVKIPFTDNISDFRTFEFDITNYCPALKNYINGTIKDELDDDEWIIDIDYDTVKSFFDPVVDQIINLIGAQLDKISECSIIFLVGGFSESRYLQSMIKQKFGNSHKIAIPPNPVAAIVRGAVQYGLDTDAIKTRVLKWTYGVQIYPEFQEGIDPPSRKTSDGHIYKFNMLAKRGIEVEVDQEFSEKFVPFKPNQKNANIKFFYSPKYFVEYCDESDVRLLGEFNIELPDTHLGQDRQVSVNLCFGKMEMIATGFAYASIRSGEVFTNQNWPGLNGQSKTNTVLQYDEDFKEVIEWGARALVGETRQRRNRVKKLPRPVELFKFHLGNVPENQKPKLLPNLSPEKAITDYLRKMEFIEETKVILRQCIYDANLIDVLGTQNLQFSTEHLTVRKLLSNNQLSETTERSGGFCGGTYVDRNFIEYLERSVGEHAISSLKEKHYGQFHYVIQQFCERVKIPFTGNPDDFRPFEFDILKYCDSLIQYLDNEIKNKLEDEDWIIDINYEAVMSFFDPVVDQIINLIDIQLTQLEEIHKCSIIFLVGGFSESKYLQEKIKQRFNSYKIAIPPHPVAAIVRGAVEYGLDMGAIKTRVLKWTYGIEVYSKFENGDPPSRKISKDGILKFHLLAKRGIEVDVNQCFSDKFYPVAPDQDSGTVKLFYTPKDSAQYCDDHEMKLLGEIHMDLPDTHLGLNRPVLVTLCFGKMEVVATVKNETNGDTYTNSFKLEF</sequence>
<organism evidence="1 2">
    <name type="scientific">Racocetra fulgida</name>
    <dbReference type="NCBI Taxonomy" id="60492"/>
    <lineage>
        <taxon>Eukaryota</taxon>
        <taxon>Fungi</taxon>
        <taxon>Fungi incertae sedis</taxon>
        <taxon>Mucoromycota</taxon>
        <taxon>Glomeromycotina</taxon>
        <taxon>Glomeromycetes</taxon>
        <taxon>Diversisporales</taxon>
        <taxon>Gigasporaceae</taxon>
        <taxon>Racocetra</taxon>
    </lineage>
</organism>
<keyword evidence="2" id="KW-1185">Reference proteome</keyword>
<dbReference type="AlphaFoldDB" id="A0A9N8VGR9"/>
<dbReference type="OrthoDB" id="2963168at2759"/>
<gene>
    <name evidence="1" type="ORF">RFULGI_LOCUS395</name>
</gene>
<accession>A0A9N8VGR9</accession>
<dbReference type="Proteomes" id="UP000789396">
    <property type="component" value="Unassembled WGS sequence"/>
</dbReference>
<proteinExistence type="predicted"/>
<dbReference type="PANTHER" id="PTHR14187">
    <property type="entry name" value="ALPHA KINASE/ELONGATION FACTOR 2 KINASE"/>
    <property type="match status" value="1"/>
</dbReference>